<reference evidence="1 2" key="1">
    <citation type="journal article" date="2015" name="Nature">
        <title>rRNA introns, odd ribosomes, and small enigmatic genomes across a large radiation of phyla.</title>
        <authorList>
            <person name="Brown C.T."/>
            <person name="Hug L.A."/>
            <person name="Thomas B.C."/>
            <person name="Sharon I."/>
            <person name="Castelle C.J."/>
            <person name="Singh A."/>
            <person name="Wilkins M.J."/>
            <person name="Williams K.H."/>
            <person name="Banfield J.F."/>
        </authorList>
    </citation>
    <scope>NUCLEOTIDE SEQUENCE [LARGE SCALE GENOMIC DNA]</scope>
</reference>
<gene>
    <name evidence="1" type="ORF">UX01_C0014G0002</name>
</gene>
<dbReference type="AlphaFoldDB" id="A0A837IDN8"/>
<dbReference type="Proteomes" id="UP000034078">
    <property type="component" value="Unassembled WGS sequence"/>
</dbReference>
<comment type="caution">
    <text evidence="1">The sequence shown here is derived from an EMBL/GenBank/DDBJ whole genome shotgun (WGS) entry which is preliminary data.</text>
</comment>
<organism evidence="1 2">
    <name type="scientific">Candidatus Collierbacteria bacterium GW2011_GWB2_45_17</name>
    <dbReference type="NCBI Taxonomy" id="1618388"/>
    <lineage>
        <taxon>Bacteria</taxon>
        <taxon>Candidatus Collieribacteriota</taxon>
    </lineage>
</organism>
<proteinExistence type="predicted"/>
<dbReference type="EMBL" id="LCKO01000014">
    <property type="protein sequence ID" value="KKT99012.1"/>
    <property type="molecule type" value="Genomic_DNA"/>
</dbReference>
<evidence type="ECO:0000313" key="1">
    <source>
        <dbReference type="EMBL" id="KKT99012.1"/>
    </source>
</evidence>
<accession>A0A837IDN8</accession>
<sequence length="96" mass="10939">MSFVIIDYKISLTRDQVVKLLVDSESVKTVTEDGENIIIMGYGRDKLTIDKENGGIVHLLLTNIEFIDHDEYMWSEVRLVTSDKVTYSGIISPVHH</sequence>
<protein>
    <submittedName>
        <fullName evidence="1">Uncharacterized protein</fullName>
    </submittedName>
</protein>
<evidence type="ECO:0000313" key="2">
    <source>
        <dbReference type="Proteomes" id="UP000034078"/>
    </source>
</evidence>
<name>A0A837IDN8_9BACT</name>